<dbReference type="Pfam" id="PF25907">
    <property type="entry name" value="DUF7962"/>
    <property type="match status" value="1"/>
</dbReference>
<dbReference type="EMBL" id="JARKIE010000021">
    <property type="protein sequence ID" value="KAJ7700046.1"/>
    <property type="molecule type" value="Genomic_DNA"/>
</dbReference>
<dbReference type="InterPro" id="IPR036249">
    <property type="entry name" value="Thioredoxin-like_sf"/>
</dbReference>
<dbReference type="PROSITE" id="PS50404">
    <property type="entry name" value="GST_NTER"/>
    <property type="match status" value="1"/>
</dbReference>
<dbReference type="AlphaFoldDB" id="A0AAD7DUG7"/>
<name>A0AAD7DUG7_MYCRO</name>
<dbReference type="CDD" id="cd00570">
    <property type="entry name" value="GST_N_family"/>
    <property type="match status" value="1"/>
</dbReference>
<dbReference type="SUPFAM" id="SSF47616">
    <property type="entry name" value="GST C-terminal domain-like"/>
    <property type="match status" value="1"/>
</dbReference>
<feature type="domain" description="GST N-terminal" evidence="1">
    <location>
        <begin position="1"/>
        <end position="81"/>
    </location>
</feature>
<dbReference type="Proteomes" id="UP001221757">
    <property type="component" value="Unassembled WGS sequence"/>
</dbReference>
<dbReference type="Gene3D" id="1.20.1050.10">
    <property type="match status" value="1"/>
</dbReference>
<evidence type="ECO:0000259" key="1">
    <source>
        <dbReference type="PROSITE" id="PS50404"/>
    </source>
</evidence>
<dbReference type="CDD" id="cd00299">
    <property type="entry name" value="GST_C_family"/>
    <property type="match status" value="1"/>
</dbReference>
<gene>
    <name evidence="2" type="ORF">B0H17DRAFT_1158065</name>
</gene>
<sequence length="333" mass="36596">MSVVLYCYDDSPFSKKIHNLLLLKNIPYEQVLVANILPRPEITDLLGVAYRQIPILAIGNDVYCDTSLIASALERRFPPSRGYGTIFPNKKHGGGADTGLVKAFAKYWPDTALFYLAPCLLPWETIPPAFIKDRSTLMGPVNVDAIVASRGKSLSALSTHLSLVEEQLSDGREWLWDTELPSLADVSVHFVYSWIKPFPGVDSLLDASTFPKSLEWLARLTGYLNRLKQRRSAAAKITGQAAAARIAAAPFEPYDVVGFDAREATRLELKEGDQVSVAPDFTKITEGAFGTVGKLVALNREEFVVETTGTAGLVRCHLPRLLFTANVASKSRL</sequence>
<reference evidence="2" key="1">
    <citation type="submission" date="2023-03" db="EMBL/GenBank/DDBJ databases">
        <title>Massive genome expansion in bonnet fungi (Mycena s.s.) driven by repeated elements and novel gene families across ecological guilds.</title>
        <authorList>
            <consortium name="Lawrence Berkeley National Laboratory"/>
            <person name="Harder C.B."/>
            <person name="Miyauchi S."/>
            <person name="Viragh M."/>
            <person name="Kuo A."/>
            <person name="Thoen E."/>
            <person name="Andreopoulos B."/>
            <person name="Lu D."/>
            <person name="Skrede I."/>
            <person name="Drula E."/>
            <person name="Henrissat B."/>
            <person name="Morin E."/>
            <person name="Kohler A."/>
            <person name="Barry K."/>
            <person name="LaButti K."/>
            <person name="Morin E."/>
            <person name="Salamov A."/>
            <person name="Lipzen A."/>
            <person name="Mereny Z."/>
            <person name="Hegedus B."/>
            <person name="Baldrian P."/>
            <person name="Stursova M."/>
            <person name="Weitz H."/>
            <person name="Taylor A."/>
            <person name="Grigoriev I.V."/>
            <person name="Nagy L.G."/>
            <person name="Martin F."/>
            <person name="Kauserud H."/>
        </authorList>
    </citation>
    <scope>NUCLEOTIDE SEQUENCE</scope>
    <source>
        <strain evidence="2">CBHHK067</strain>
    </source>
</reference>
<dbReference type="InterPro" id="IPR004045">
    <property type="entry name" value="Glutathione_S-Trfase_N"/>
</dbReference>
<dbReference type="Gene3D" id="3.40.30.110">
    <property type="match status" value="1"/>
</dbReference>
<dbReference type="InterPro" id="IPR036282">
    <property type="entry name" value="Glutathione-S-Trfase_C_sf"/>
</dbReference>
<organism evidence="2 3">
    <name type="scientific">Mycena rosella</name>
    <name type="common">Pink bonnet</name>
    <name type="synonym">Agaricus rosellus</name>
    <dbReference type="NCBI Taxonomy" id="1033263"/>
    <lineage>
        <taxon>Eukaryota</taxon>
        <taxon>Fungi</taxon>
        <taxon>Dikarya</taxon>
        <taxon>Basidiomycota</taxon>
        <taxon>Agaricomycotina</taxon>
        <taxon>Agaricomycetes</taxon>
        <taxon>Agaricomycetidae</taxon>
        <taxon>Agaricales</taxon>
        <taxon>Marasmiineae</taxon>
        <taxon>Mycenaceae</taxon>
        <taxon>Mycena</taxon>
    </lineage>
</organism>
<comment type="caution">
    <text evidence="2">The sequence shown here is derived from an EMBL/GenBank/DDBJ whole genome shotgun (WGS) entry which is preliminary data.</text>
</comment>
<evidence type="ECO:0000313" key="2">
    <source>
        <dbReference type="EMBL" id="KAJ7700046.1"/>
    </source>
</evidence>
<dbReference type="InterPro" id="IPR058268">
    <property type="entry name" value="DUF7962"/>
</dbReference>
<dbReference type="SUPFAM" id="SSF52833">
    <property type="entry name" value="Thioredoxin-like"/>
    <property type="match status" value="1"/>
</dbReference>
<proteinExistence type="predicted"/>
<accession>A0AAD7DUG7</accession>
<keyword evidence="3" id="KW-1185">Reference proteome</keyword>
<protein>
    <recommendedName>
        <fullName evidence="1">GST N-terminal domain-containing protein</fullName>
    </recommendedName>
</protein>
<dbReference type="Pfam" id="PF13417">
    <property type="entry name" value="GST_N_3"/>
    <property type="match status" value="1"/>
</dbReference>
<evidence type="ECO:0000313" key="3">
    <source>
        <dbReference type="Proteomes" id="UP001221757"/>
    </source>
</evidence>